<feature type="transmembrane region" description="Helical" evidence="1">
    <location>
        <begin position="161"/>
        <end position="184"/>
    </location>
</feature>
<dbReference type="AlphaFoldDB" id="A0AAD1ZNE8"/>
<keyword evidence="1" id="KW-1133">Transmembrane helix</keyword>
<keyword evidence="1" id="KW-0812">Transmembrane</keyword>
<evidence type="ECO:0000256" key="1">
    <source>
        <dbReference type="SAM" id="Phobius"/>
    </source>
</evidence>
<evidence type="ECO:0000313" key="2">
    <source>
        <dbReference type="EMBL" id="CAI9770430.1"/>
    </source>
</evidence>
<dbReference type="Proteomes" id="UP000834106">
    <property type="component" value="Chromosome 10"/>
</dbReference>
<dbReference type="PANTHER" id="PTHR36750">
    <property type="entry name" value="SEC-C MOTIF PROTEIN"/>
    <property type="match status" value="1"/>
</dbReference>
<protein>
    <submittedName>
        <fullName evidence="2">Uncharacterized protein</fullName>
    </submittedName>
</protein>
<reference evidence="2" key="1">
    <citation type="submission" date="2023-05" db="EMBL/GenBank/DDBJ databases">
        <authorList>
            <person name="Huff M."/>
        </authorList>
    </citation>
    <scope>NUCLEOTIDE SEQUENCE</scope>
</reference>
<dbReference type="PANTHER" id="PTHR36750:SF1">
    <property type="entry name" value="SEC-C MOTIF PROTEIN"/>
    <property type="match status" value="1"/>
</dbReference>
<keyword evidence="1" id="KW-0472">Membrane</keyword>
<sequence length="185" mass="21000">MLLSRRVVFFVRGSELSHYIPSRQRWISSTSHLNSSWMDKVKGVFTGKMTASDTATAESFTLLRWDLKGLSFKYGNECVNGGLVLEKFWDLVVIREYVIGKKREKLNIQTSQKQEAANQCYCTIADVENTLAKFTWAKEAQRKIEKLKEEGKPMPKSLAEVLASLTGQVLSAIFTFLTNFAYVAL</sequence>
<organism evidence="2 3">
    <name type="scientific">Fraxinus pennsylvanica</name>
    <dbReference type="NCBI Taxonomy" id="56036"/>
    <lineage>
        <taxon>Eukaryota</taxon>
        <taxon>Viridiplantae</taxon>
        <taxon>Streptophyta</taxon>
        <taxon>Embryophyta</taxon>
        <taxon>Tracheophyta</taxon>
        <taxon>Spermatophyta</taxon>
        <taxon>Magnoliopsida</taxon>
        <taxon>eudicotyledons</taxon>
        <taxon>Gunneridae</taxon>
        <taxon>Pentapetalae</taxon>
        <taxon>asterids</taxon>
        <taxon>lamiids</taxon>
        <taxon>Lamiales</taxon>
        <taxon>Oleaceae</taxon>
        <taxon>Oleeae</taxon>
        <taxon>Fraxinus</taxon>
    </lineage>
</organism>
<gene>
    <name evidence="2" type="ORF">FPE_LOCUS17533</name>
</gene>
<proteinExistence type="predicted"/>
<dbReference type="EMBL" id="OU503045">
    <property type="protein sequence ID" value="CAI9770430.1"/>
    <property type="molecule type" value="Genomic_DNA"/>
</dbReference>
<evidence type="ECO:0000313" key="3">
    <source>
        <dbReference type="Proteomes" id="UP000834106"/>
    </source>
</evidence>
<accession>A0AAD1ZNE8</accession>
<keyword evidence="3" id="KW-1185">Reference proteome</keyword>
<name>A0AAD1ZNE8_9LAMI</name>